<dbReference type="PANTHER" id="PTHR43725">
    <property type="entry name" value="UDP-GLUCOSE 4-EPIMERASE"/>
    <property type="match status" value="1"/>
</dbReference>
<dbReference type="Proteomes" id="UP001141253">
    <property type="component" value="Chromosome 11"/>
</dbReference>
<feature type="transmembrane region" description="Helical" evidence="3">
    <location>
        <begin position="71"/>
        <end position="91"/>
    </location>
</feature>
<name>A0ABQ9ADD4_9ROSI</name>
<keyword evidence="3" id="KW-0472">Membrane</keyword>
<evidence type="ECO:0000256" key="3">
    <source>
        <dbReference type="SAM" id="Phobius"/>
    </source>
</evidence>
<dbReference type="EMBL" id="JAPFFI010000021">
    <property type="protein sequence ID" value="KAJ6332570.1"/>
    <property type="molecule type" value="Genomic_DNA"/>
</dbReference>
<dbReference type="PANTHER" id="PTHR43725:SF53">
    <property type="entry name" value="UDP-ARABINOSE 4-EPIMERASE 1"/>
    <property type="match status" value="1"/>
</dbReference>
<dbReference type="Gene3D" id="3.40.50.720">
    <property type="entry name" value="NAD(P)-binding Rossmann-like Domain"/>
    <property type="match status" value="1"/>
</dbReference>
<evidence type="ECO:0000259" key="4">
    <source>
        <dbReference type="Pfam" id="PF16363"/>
    </source>
</evidence>
<evidence type="ECO:0000256" key="1">
    <source>
        <dbReference type="ARBA" id="ARBA00007637"/>
    </source>
</evidence>
<dbReference type="SUPFAM" id="SSF51735">
    <property type="entry name" value="NAD(P)-binding Rossmann-fold domains"/>
    <property type="match status" value="1"/>
</dbReference>
<evidence type="ECO:0000313" key="6">
    <source>
        <dbReference type="Proteomes" id="UP001141253"/>
    </source>
</evidence>
<accession>A0ABQ9ADD4</accession>
<dbReference type="InterPro" id="IPR016040">
    <property type="entry name" value="NAD(P)-bd_dom"/>
</dbReference>
<comment type="caution">
    <text evidence="5">The sequence shown here is derived from an EMBL/GenBank/DDBJ whole genome shotgun (WGS) entry which is preliminary data.</text>
</comment>
<keyword evidence="3" id="KW-1133">Transmembrane helix</keyword>
<comment type="similarity">
    <text evidence="1">Belongs to the NAD(P)-dependent epimerase/dehydratase family.</text>
</comment>
<evidence type="ECO:0000313" key="5">
    <source>
        <dbReference type="EMBL" id="KAJ6332570.1"/>
    </source>
</evidence>
<feature type="region of interest" description="Disordered" evidence="2">
    <location>
        <begin position="1"/>
        <end position="23"/>
    </location>
</feature>
<evidence type="ECO:0000256" key="2">
    <source>
        <dbReference type="SAM" id="MobiDB-lite"/>
    </source>
</evidence>
<reference evidence="5" key="2">
    <citation type="journal article" date="2023" name="Int. J. Mol. Sci.">
        <title>De Novo Assembly and Annotation of 11 Diverse Shrub Willow (Salix) Genomes Reveals Novel Gene Organization in Sex-Linked Regions.</title>
        <authorList>
            <person name="Hyden B."/>
            <person name="Feng K."/>
            <person name="Yates T.B."/>
            <person name="Jawdy S."/>
            <person name="Cereghino C."/>
            <person name="Smart L.B."/>
            <person name="Muchero W."/>
        </authorList>
    </citation>
    <scope>NUCLEOTIDE SEQUENCE</scope>
    <source>
        <tissue evidence="5">Shoot tip</tissue>
    </source>
</reference>
<dbReference type="Pfam" id="PF16363">
    <property type="entry name" value="GDP_Man_Dehyd"/>
    <property type="match status" value="1"/>
</dbReference>
<dbReference type="InterPro" id="IPR036291">
    <property type="entry name" value="NAD(P)-bd_dom_sf"/>
</dbReference>
<keyword evidence="6" id="KW-1185">Reference proteome</keyword>
<protein>
    <recommendedName>
        <fullName evidence="4">NAD(P)-binding domain-containing protein</fullName>
    </recommendedName>
</protein>
<proteinExistence type="inferred from homology"/>
<gene>
    <name evidence="5" type="ORF">OIU77_008606</name>
</gene>
<reference evidence="5" key="1">
    <citation type="submission" date="2022-10" db="EMBL/GenBank/DDBJ databases">
        <authorList>
            <person name="Hyden B.L."/>
            <person name="Feng K."/>
            <person name="Yates T."/>
            <person name="Jawdy S."/>
            <person name="Smart L.B."/>
            <person name="Muchero W."/>
        </authorList>
    </citation>
    <scope>NUCLEOTIDE SEQUENCE</scope>
    <source>
        <tissue evidence="5">Shoot tip</tissue>
    </source>
</reference>
<keyword evidence="3" id="KW-0812">Transmembrane</keyword>
<feature type="transmembrane region" description="Helical" evidence="3">
    <location>
        <begin position="33"/>
        <end position="51"/>
    </location>
</feature>
<organism evidence="5 6">
    <name type="scientific">Salix suchowensis</name>
    <dbReference type="NCBI Taxonomy" id="1278906"/>
    <lineage>
        <taxon>Eukaryota</taxon>
        <taxon>Viridiplantae</taxon>
        <taxon>Streptophyta</taxon>
        <taxon>Embryophyta</taxon>
        <taxon>Tracheophyta</taxon>
        <taxon>Spermatophyta</taxon>
        <taxon>Magnoliopsida</taxon>
        <taxon>eudicotyledons</taxon>
        <taxon>Gunneridae</taxon>
        <taxon>Pentapetalae</taxon>
        <taxon>rosids</taxon>
        <taxon>fabids</taxon>
        <taxon>Malpighiales</taxon>
        <taxon>Salicaceae</taxon>
        <taxon>Saliceae</taxon>
        <taxon>Salix</taxon>
    </lineage>
</organism>
<feature type="domain" description="NAD(P)-binding" evidence="4">
    <location>
        <begin position="74"/>
        <end position="166"/>
    </location>
</feature>
<sequence>MLNFGRNRAQPRSNRPLSLGGMDYSDPKRKNNVVGKILLAATLTALCIIMLKQSPTFNSPSPFSLHEEGMTHVLVTGGAGYIGSHAAMRLLKDGYRVTIVDNLSRGNIGAVKVLQELFPEPGRLQFIYADLGDPKTVNIIFQQNAFDAVMHFAAVAYVGESTMNPLK</sequence>